<keyword evidence="3" id="KW-1185">Reference proteome</keyword>
<gene>
    <name evidence="2" type="ORF">EV44_g3374</name>
</gene>
<feature type="compositionally biased region" description="Polar residues" evidence="1">
    <location>
        <begin position="1"/>
        <end position="20"/>
    </location>
</feature>
<reference evidence="2 3" key="1">
    <citation type="journal article" date="2014" name="BMC Genomics">
        <title>Adaptive genomic structural variation in the grape powdery mildew pathogen, Erysiphe necator.</title>
        <authorList>
            <person name="Jones L."/>
            <person name="Riaz S."/>
            <person name="Morales-Cruz A."/>
            <person name="Amrine K.C."/>
            <person name="McGuire B."/>
            <person name="Gubler W.D."/>
            <person name="Walker M.A."/>
            <person name="Cantu D."/>
        </authorList>
    </citation>
    <scope>NUCLEOTIDE SEQUENCE [LARGE SCALE GENOMIC DNA]</scope>
    <source>
        <strain evidence="3">c</strain>
    </source>
</reference>
<evidence type="ECO:0000313" key="2">
    <source>
        <dbReference type="EMBL" id="KHJ35763.1"/>
    </source>
</evidence>
<proteinExistence type="predicted"/>
<dbReference type="EMBL" id="JNVN01000275">
    <property type="protein sequence ID" value="KHJ35763.1"/>
    <property type="molecule type" value="Genomic_DNA"/>
</dbReference>
<protein>
    <submittedName>
        <fullName evidence="2">Uncharacterized protein</fullName>
    </submittedName>
</protein>
<organism evidence="2 3">
    <name type="scientific">Uncinula necator</name>
    <name type="common">Grape powdery mildew</name>
    <dbReference type="NCBI Taxonomy" id="52586"/>
    <lineage>
        <taxon>Eukaryota</taxon>
        <taxon>Fungi</taxon>
        <taxon>Dikarya</taxon>
        <taxon>Ascomycota</taxon>
        <taxon>Pezizomycotina</taxon>
        <taxon>Leotiomycetes</taxon>
        <taxon>Erysiphales</taxon>
        <taxon>Erysiphaceae</taxon>
        <taxon>Erysiphe</taxon>
    </lineage>
</organism>
<feature type="region of interest" description="Disordered" evidence="1">
    <location>
        <begin position="154"/>
        <end position="188"/>
    </location>
</feature>
<sequence length="200" mass="21885">MTDSMDITQENQVLSTDTSNKPPPIPPIPTIPNPLPPIAPPTPPSNSQLLNSTTSSRKILKPAIPIKLPIPERPQQNNKDRSDTANAFLPLELAEVVATRRRRERAWNARIMICTTVYSNIESTLANFSDEIQKEEVIAFKAYLRQAIANFAAVDNSPNSPNPPKIPSHSKPTKICGSGSGRSKNVEKNVPVAQVPVLKL</sequence>
<name>A0A0B1PC00_UNCNE</name>
<dbReference type="Proteomes" id="UP000030854">
    <property type="component" value="Unassembled WGS sequence"/>
</dbReference>
<dbReference type="HOGENOM" id="CLU_018153_5_0_1"/>
<accession>A0A0B1PC00</accession>
<dbReference type="AlphaFoldDB" id="A0A0B1PC00"/>
<comment type="caution">
    <text evidence="2">The sequence shown here is derived from an EMBL/GenBank/DDBJ whole genome shotgun (WGS) entry which is preliminary data.</text>
</comment>
<feature type="region of interest" description="Disordered" evidence="1">
    <location>
        <begin position="1"/>
        <end position="51"/>
    </location>
</feature>
<evidence type="ECO:0000256" key="1">
    <source>
        <dbReference type="SAM" id="MobiDB-lite"/>
    </source>
</evidence>
<evidence type="ECO:0000313" key="3">
    <source>
        <dbReference type="Proteomes" id="UP000030854"/>
    </source>
</evidence>
<feature type="compositionally biased region" description="Pro residues" evidence="1">
    <location>
        <begin position="21"/>
        <end position="44"/>
    </location>
</feature>